<accession>A0AAU9PRV9</accession>
<evidence type="ECO:0008006" key="4">
    <source>
        <dbReference type="Google" id="ProtNLM"/>
    </source>
</evidence>
<evidence type="ECO:0000313" key="3">
    <source>
        <dbReference type="Proteomes" id="UP001157418"/>
    </source>
</evidence>
<feature type="region of interest" description="Disordered" evidence="1">
    <location>
        <begin position="357"/>
        <end position="400"/>
    </location>
</feature>
<feature type="region of interest" description="Disordered" evidence="1">
    <location>
        <begin position="102"/>
        <end position="121"/>
    </location>
</feature>
<keyword evidence="3" id="KW-1185">Reference proteome</keyword>
<comment type="caution">
    <text evidence="2">The sequence shown here is derived from an EMBL/GenBank/DDBJ whole genome shotgun (WGS) entry which is preliminary data.</text>
</comment>
<protein>
    <recommendedName>
        <fullName evidence="4">DUF4283 domain-containing protein</fullName>
    </recommendedName>
</protein>
<evidence type="ECO:0000313" key="2">
    <source>
        <dbReference type="EMBL" id="CAH1453055.1"/>
    </source>
</evidence>
<reference evidence="2 3" key="1">
    <citation type="submission" date="2022-01" db="EMBL/GenBank/DDBJ databases">
        <authorList>
            <person name="Xiong W."/>
            <person name="Schranz E."/>
        </authorList>
    </citation>
    <scope>NUCLEOTIDE SEQUENCE [LARGE SCALE GENOMIC DNA]</scope>
</reference>
<sequence length="558" mass="60380">MLSGKSDGPAADGGGWTEVRGRRKAPAGKVFFVDPSLTSFYVCNLPINANKNEIWKVCEKLGSLMDIYIAGRMNASGGEGFTQISLSTLGGGSIYMDGQLRGQASAKGNPRPPCDKIPSRGRDSRSFADVAKGMSLSTVNPPLILSAIKEVQDWTNNALLVGEIKNFDILCNFSSMVKLEGFDIIETKYLGGMQVLVKFNSDGSANNFKANKNIWLKWFVWMEHFGKNSTRFERIAWIKITGLPLHAWDDSNTGLIAGYFGKVLVNCNPFRSSHYVSHGKICILTASRKKINDEVSVSIDGNIHRLGVFEVDDDWTPFKKFVACSTSDSDSEVELDDDDGVSDTWKLDDLDMEEGEINQVNPDQGGNGSPPTIDAPAPPAVDDVNYFDQGPHYGDDEGLHGDMENENVVILEPNSSSNVNGINSSNANLESGVNLVNPTLGRFGDSSRNGPASSPLASSPEFELGDSNVKRRRTKKKKNGDCRSNSKIVSGESKSIDLNHDAYRSQRSNSGSPVSSASISCELENTIAVGNQVGFQIGTNCIEVTGMLLGDGGKKIFS</sequence>
<dbReference type="EMBL" id="CAKMRJ010005745">
    <property type="protein sequence ID" value="CAH1453055.1"/>
    <property type="molecule type" value="Genomic_DNA"/>
</dbReference>
<evidence type="ECO:0000256" key="1">
    <source>
        <dbReference type="SAM" id="MobiDB-lite"/>
    </source>
</evidence>
<dbReference type="AlphaFoldDB" id="A0AAU9PRV9"/>
<proteinExistence type="predicted"/>
<dbReference type="PANTHER" id="PTHR34427:SF5">
    <property type="entry name" value="DUF4283 DOMAIN-CONTAINING PROTEIN"/>
    <property type="match status" value="1"/>
</dbReference>
<feature type="compositionally biased region" description="Polar residues" evidence="1">
    <location>
        <begin position="446"/>
        <end position="457"/>
    </location>
</feature>
<name>A0AAU9PRV9_9ASTR</name>
<dbReference type="Proteomes" id="UP001157418">
    <property type="component" value="Unassembled WGS sequence"/>
</dbReference>
<feature type="region of interest" description="Disordered" evidence="1">
    <location>
        <begin position="440"/>
        <end position="497"/>
    </location>
</feature>
<gene>
    <name evidence="2" type="ORF">LVIROSA_LOCUS38331</name>
</gene>
<organism evidence="2 3">
    <name type="scientific">Lactuca virosa</name>
    <dbReference type="NCBI Taxonomy" id="75947"/>
    <lineage>
        <taxon>Eukaryota</taxon>
        <taxon>Viridiplantae</taxon>
        <taxon>Streptophyta</taxon>
        <taxon>Embryophyta</taxon>
        <taxon>Tracheophyta</taxon>
        <taxon>Spermatophyta</taxon>
        <taxon>Magnoliopsida</taxon>
        <taxon>eudicotyledons</taxon>
        <taxon>Gunneridae</taxon>
        <taxon>Pentapetalae</taxon>
        <taxon>asterids</taxon>
        <taxon>campanulids</taxon>
        <taxon>Asterales</taxon>
        <taxon>Asteraceae</taxon>
        <taxon>Cichorioideae</taxon>
        <taxon>Cichorieae</taxon>
        <taxon>Lactucinae</taxon>
        <taxon>Lactuca</taxon>
    </lineage>
</organism>
<dbReference type="PANTHER" id="PTHR34427">
    <property type="entry name" value="DUF4283 DOMAIN PROTEIN"/>
    <property type="match status" value="1"/>
</dbReference>